<evidence type="ECO:0000313" key="1">
    <source>
        <dbReference type="EMBL" id="EEF50360.1"/>
    </source>
</evidence>
<evidence type="ECO:0000313" key="2">
    <source>
        <dbReference type="Proteomes" id="UP000008311"/>
    </source>
</evidence>
<dbReference type="Proteomes" id="UP000008311">
    <property type="component" value="Unassembled WGS sequence"/>
</dbReference>
<name>B9RDA2_RICCO</name>
<organism evidence="1 2">
    <name type="scientific">Ricinus communis</name>
    <name type="common">Castor bean</name>
    <dbReference type="NCBI Taxonomy" id="3988"/>
    <lineage>
        <taxon>Eukaryota</taxon>
        <taxon>Viridiplantae</taxon>
        <taxon>Streptophyta</taxon>
        <taxon>Embryophyta</taxon>
        <taxon>Tracheophyta</taxon>
        <taxon>Spermatophyta</taxon>
        <taxon>Magnoliopsida</taxon>
        <taxon>eudicotyledons</taxon>
        <taxon>Gunneridae</taxon>
        <taxon>Pentapetalae</taxon>
        <taxon>rosids</taxon>
        <taxon>fabids</taxon>
        <taxon>Malpighiales</taxon>
        <taxon>Euphorbiaceae</taxon>
        <taxon>Acalyphoideae</taxon>
        <taxon>Acalypheae</taxon>
        <taxon>Ricinus</taxon>
    </lineage>
</organism>
<keyword evidence="2" id="KW-1185">Reference proteome</keyword>
<gene>
    <name evidence="1" type="ORF">RCOM_1611370</name>
</gene>
<reference evidence="2" key="1">
    <citation type="journal article" date="2010" name="Nat. Biotechnol.">
        <title>Draft genome sequence of the oilseed species Ricinus communis.</title>
        <authorList>
            <person name="Chan A.P."/>
            <person name="Crabtree J."/>
            <person name="Zhao Q."/>
            <person name="Lorenzi H."/>
            <person name="Orvis J."/>
            <person name="Puiu D."/>
            <person name="Melake-Berhan A."/>
            <person name="Jones K.M."/>
            <person name="Redman J."/>
            <person name="Chen G."/>
            <person name="Cahoon E.B."/>
            <person name="Gedil M."/>
            <person name="Stanke M."/>
            <person name="Haas B.J."/>
            <person name="Wortman J.R."/>
            <person name="Fraser-Liggett C.M."/>
            <person name="Ravel J."/>
            <person name="Rabinowicz P.D."/>
        </authorList>
    </citation>
    <scope>NUCLEOTIDE SEQUENCE [LARGE SCALE GENOMIC DNA]</scope>
    <source>
        <strain evidence="2">cv. Hale</strain>
    </source>
</reference>
<protein>
    <submittedName>
        <fullName evidence="1">Uncharacterized protein</fullName>
    </submittedName>
</protein>
<dbReference type="InParanoid" id="B9RDA2"/>
<dbReference type="EMBL" id="EQ973775">
    <property type="protein sequence ID" value="EEF50360.1"/>
    <property type="molecule type" value="Genomic_DNA"/>
</dbReference>
<sequence length="60" mass="6588">MGSGPTKLYRNDDMGSAYGCGEGEFLTASEKFVWLVGASIPSPPIHIVLLPPRFFSWSRI</sequence>
<accession>B9RDA2</accession>
<dbReference type="AlphaFoldDB" id="B9RDA2"/>
<proteinExistence type="predicted"/>